<dbReference type="HAMAP" id="MF_00101">
    <property type="entry name" value="AcpS"/>
    <property type="match status" value="1"/>
</dbReference>
<evidence type="ECO:0000256" key="8">
    <source>
        <dbReference type="HAMAP-Rule" id="MF_00101"/>
    </source>
</evidence>
<evidence type="ECO:0000256" key="6">
    <source>
        <dbReference type="ARBA" id="ARBA00023098"/>
    </source>
</evidence>
<dbReference type="NCBIfam" id="TIGR00556">
    <property type="entry name" value="pantethn_trn"/>
    <property type="match status" value="1"/>
</dbReference>
<evidence type="ECO:0000256" key="2">
    <source>
        <dbReference type="ARBA" id="ARBA00022679"/>
    </source>
</evidence>
<feature type="binding site" evidence="8">
    <location>
        <position position="8"/>
    </location>
    <ligand>
        <name>Mg(2+)</name>
        <dbReference type="ChEBI" id="CHEBI:18420"/>
    </ligand>
</feature>
<comment type="cofactor">
    <cofactor evidence="8">
        <name>Mg(2+)</name>
        <dbReference type="ChEBI" id="CHEBI:18420"/>
    </cofactor>
</comment>
<organism evidence="10 11">
    <name type="scientific">Subtercola boreus</name>
    <dbReference type="NCBI Taxonomy" id="120213"/>
    <lineage>
        <taxon>Bacteria</taxon>
        <taxon>Bacillati</taxon>
        <taxon>Actinomycetota</taxon>
        <taxon>Actinomycetes</taxon>
        <taxon>Micrococcales</taxon>
        <taxon>Microbacteriaceae</taxon>
        <taxon>Subtercola</taxon>
    </lineage>
</organism>
<keyword evidence="3 8" id="KW-0479">Metal-binding</keyword>
<gene>
    <name evidence="8" type="primary">acpS</name>
    <name evidence="10" type="ORF">B7R21_13930</name>
</gene>
<evidence type="ECO:0000256" key="3">
    <source>
        <dbReference type="ARBA" id="ARBA00022723"/>
    </source>
</evidence>
<comment type="similarity">
    <text evidence="8">Belongs to the P-Pant transferase superfamily. AcpS family.</text>
</comment>
<reference evidence="10 11" key="1">
    <citation type="submission" date="2017-04" db="EMBL/GenBank/DDBJ databases">
        <title>Comparative genome analysis of Subtercola boreus.</title>
        <authorList>
            <person name="Cho Y.-J."/>
            <person name="Cho A."/>
            <person name="Kim O.-S."/>
            <person name="Lee J.-I."/>
        </authorList>
    </citation>
    <scope>NUCLEOTIDE SEQUENCE [LARGE SCALE GENOMIC DNA]</scope>
    <source>
        <strain evidence="10 11">P27444</strain>
    </source>
</reference>
<dbReference type="GO" id="GO:0008897">
    <property type="term" value="F:holo-[acyl-carrier-protein] synthase activity"/>
    <property type="evidence" value="ECO:0007669"/>
    <property type="project" value="UniProtKB-UniRule"/>
</dbReference>
<dbReference type="RefSeq" id="WP_116283861.1">
    <property type="nucleotide sequence ID" value="NZ_NBXA01000026.1"/>
</dbReference>
<keyword evidence="2 8" id="KW-0808">Transferase</keyword>
<dbReference type="Gene3D" id="3.90.470.20">
    <property type="entry name" value="4'-phosphopantetheinyl transferase domain"/>
    <property type="match status" value="1"/>
</dbReference>
<dbReference type="InterPro" id="IPR037143">
    <property type="entry name" value="4-PPantetheinyl_Trfase_dom_sf"/>
</dbReference>
<dbReference type="InterPro" id="IPR008278">
    <property type="entry name" value="4-PPantetheinyl_Trfase_dom"/>
</dbReference>
<dbReference type="InterPro" id="IPR004568">
    <property type="entry name" value="Ppantetheine-prot_Trfase_dom"/>
</dbReference>
<dbReference type="NCBIfam" id="NF000832">
    <property type="entry name" value="PRK00070.3-2"/>
    <property type="match status" value="1"/>
</dbReference>
<dbReference type="AlphaFoldDB" id="A0A3E0VBR3"/>
<keyword evidence="8" id="KW-0963">Cytoplasm</keyword>
<evidence type="ECO:0000256" key="1">
    <source>
        <dbReference type="ARBA" id="ARBA00022516"/>
    </source>
</evidence>
<dbReference type="Proteomes" id="UP000256709">
    <property type="component" value="Unassembled WGS sequence"/>
</dbReference>
<dbReference type="EC" id="2.7.8.7" evidence="8"/>
<accession>A0A3E0VBR3</accession>
<evidence type="ECO:0000256" key="5">
    <source>
        <dbReference type="ARBA" id="ARBA00022842"/>
    </source>
</evidence>
<evidence type="ECO:0000313" key="10">
    <source>
        <dbReference type="EMBL" id="RFA07312.1"/>
    </source>
</evidence>
<dbReference type="OrthoDB" id="517356at2"/>
<keyword evidence="7 8" id="KW-0275">Fatty acid biosynthesis</keyword>
<dbReference type="Pfam" id="PF01648">
    <property type="entry name" value="ACPS"/>
    <property type="match status" value="1"/>
</dbReference>
<proteinExistence type="inferred from homology"/>
<comment type="subcellular location">
    <subcellularLocation>
        <location evidence="8">Cytoplasm</location>
    </subcellularLocation>
</comment>
<feature type="binding site" evidence="8">
    <location>
        <position position="50"/>
    </location>
    <ligand>
        <name>Mg(2+)</name>
        <dbReference type="ChEBI" id="CHEBI:18420"/>
    </ligand>
</feature>
<keyword evidence="5 8" id="KW-0460">Magnesium</keyword>
<dbReference type="NCBIfam" id="TIGR00516">
    <property type="entry name" value="acpS"/>
    <property type="match status" value="1"/>
</dbReference>
<name>A0A3E0VBR3_9MICO</name>
<keyword evidence="1 8" id="KW-0444">Lipid biosynthesis</keyword>
<sequence length="119" mass="12774">MIIGVGVDIVDVPRFKRQLTRTPALVERLFAESERSLSLRSLAARFAAKEALVKAVGDPTGFRWHDVEVVSDELGRPSFRLAGYAAESVAAHGIDTLHLSLSHDGDSACAFVVGEGGVR</sequence>
<keyword evidence="6 8" id="KW-0443">Lipid metabolism</keyword>
<evidence type="ECO:0000313" key="11">
    <source>
        <dbReference type="Proteomes" id="UP000256709"/>
    </source>
</evidence>
<comment type="catalytic activity">
    <reaction evidence="8">
        <text>apo-[ACP] + CoA = holo-[ACP] + adenosine 3',5'-bisphosphate + H(+)</text>
        <dbReference type="Rhea" id="RHEA:12068"/>
        <dbReference type="Rhea" id="RHEA-COMP:9685"/>
        <dbReference type="Rhea" id="RHEA-COMP:9690"/>
        <dbReference type="ChEBI" id="CHEBI:15378"/>
        <dbReference type="ChEBI" id="CHEBI:29999"/>
        <dbReference type="ChEBI" id="CHEBI:57287"/>
        <dbReference type="ChEBI" id="CHEBI:58343"/>
        <dbReference type="ChEBI" id="CHEBI:64479"/>
        <dbReference type="EC" id="2.7.8.7"/>
    </reaction>
</comment>
<dbReference type="GO" id="GO:0006633">
    <property type="term" value="P:fatty acid biosynthetic process"/>
    <property type="evidence" value="ECO:0007669"/>
    <property type="project" value="UniProtKB-UniRule"/>
</dbReference>
<comment type="function">
    <text evidence="8">Transfers the 4'-phosphopantetheine moiety from coenzyme A to a Ser of acyl-carrier-protein.</text>
</comment>
<dbReference type="GO" id="GO:0005737">
    <property type="term" value="C:cytoplasm"/>
    <property type="evidence" value="ECO:0007669"/>
    <property type="project" value="UniProtKB-SubCell"/>
</dbReference>
<evidence type="ECO:0000259" key="9">
    <source>
        <dbReference type="Pfam" id="PF01648"/>
    </source>
</evidence>
<feature type="domain" description="4'-phosphopantetheinyl transferase" evidence="9">
    <location>
        <begin position="4"/>
        <end position="90"/>
    </location>
</feature>
<evidence type="ECO:0000256" key="7">
    <source>
        <dbReference type="ARBA" id="ARBA00023160"/>
    </source>
</evidence>
<keyword evidence="4 8" id="KW-0276">Fatty acid metabolism</keyword>
<dbReference type="SUPFAM" id="SSF56214">
    <property type="entry name" value="4'-phosphopantetheinyl transferase"/>
    <property type="match status" value="1"/>
</dbReference>
<dbReference type="InterPro" id="IPR002582">
    <property type="entry name" value="ACPS"/>
</dbReference>
<dbReference type="GO" id="GO:0000287">
    <property type="term" value="F:magnesium ion binding"/>
    <property type="evidence" value="ECO:0007669"/>
    <property type="project" value="UniProtKB-UniRule"/>
</dbReference>
<dbReference type="EMBL" id="NBXA01000026">
    <property type="protein sequence ID" value="RFA07312.1"/>
    <property type="molecule type" value="Genomic_DNA"/>
</dbReference>
<comment type="caution">
    <text evidence="10">The sequence shown here is derived from an EMBL/GenBank/DDBJ whole genome shotgun (WGS) entry which is preliminary data.</text>
</comment>
<evidence type="ECO:0000256" key="4">
    <source>
        <dbReference type="ARBA" id="ARBA00022832"/>
    </source>
</evidence>
<protein>
    <recommendedName>
        <fullName evidence="8">Holo-[acyl-carrier-protein] synthase</fullName>
        <shortName evidence="8">Holo-ACP synthase</shortName>
        <ecNumber evidence="8">2.7.8.7</ecNumber>
    </recommendedName>
    <alternativeName>
        <fullName evidence="8">4'-phosphopantetheinyl transferase AcpS</fullName>
    </alternativeName>
</protein>